<keyword evidence="5 6" id="KW-0408">Iron</keyword>
<dbReference type="InterPro" id="IPR009056">
    <property type="entry name" value="Cyt_c-like_dom"/>
</dbReference>
<dbReference type="SUPFAM" id="SSF46626">
    <property type="entry name" value="Cytochrome c"/>
    <property type="match status" value="1"/>
</dbReference>
<evidence type="ECO:0000256" key="5">
    <source>
        <dbReference type="ARBA" id="ARBA00023004"/>
    </source>
</evidence>
<dbReference type="RefSeq" id="WP_154740628.1">
    <property type="nucleotide sequence ID" value="NZ_WMBQ01000002.1"/>
</dbReference>
<accession>A0A6I3KM04</accession>
<dbReference type="GO" id="GO:0046872">
    <property type="term" value="F:metal ion binding"/>
    <property type="evidence" value="ECO:0007669"/>
    <property type="project" value="UniProtKB-KW"/>
</dbReference>
<keyword evidence="1" id="KW-0813">Transport</keyword>
<sequence length="127" mass="13462">MLKWVVAAGLVLALPAVASAQDAANGKKLFTKCAPCHAVGPGAKNKVGPELNGILDRAAASVEGFAYSDALKKSGLKWDDANLHKWLENPKALVPGTKMLFPGVKDEVERDDIIAYIESFNADGTNK</sequence>
<dbReference type="Gene3D" id="1.10.760.10">
    <property type="entry name" value="Cytochrome c-like domain"/>
    <property type="match status" value="1"/>
</dbReference>
<evidence type="ECO:0000256" key="2">
    <source>
        <dbReference type="ARBA" id="ARBA00022617"/>
    </source>
</evidence>
<evidence type="ECO:0000256" key="4">
    <source>
        <dbReference type="ARBA" id="ARBA00022982"/>
    </source>
</evidence>
<evidence type="ECO:0000313" key="10">
    <source>
        <dbReference type="Proteomes" id="UP000440694"/>
    </source>
</evidence>
<comment type="caution">
    <text evidence="9">The sequence shown here is derived from an EMBL/GenBank/DDBJ whole genome shotgun (WGS) entry which is preliminary data.</text>
</comment>
<dbReference type="AlphaFoldDB" id="A0A6I3KM04"/>
<dbReference type="InterPro" id="IPR036909">
    <property type="entry name" value="Cyt_c-like_dom_sf"/>
</dbReference>
<name>A0A6I3KM04_9HYPH</name>
<dbReference type="InterPro" id="IPR002327">
    <property type="entry name" value="Cyt_c_1A/1B"/>
</dbReference>
<evidence type="ECO:0000256" key="6">
    <source>
        <dbReference type="PROSITE-ProRule" id="PRU00433"/>
    </source>
</evidence>
<protein>
    <submittedName>
        <fullName evidence="9">C-type cytochrome</fullName>
    </submittedName>
</protein>
<evidence type="ECO:0000256" key="1">
    <source>
        <dbReference type="ARBA" id="ARBA00022448"/>
    </source>
</evidence>
<keyword evidence="4" id="KW-0249">Electron transport</keyword>
<dbReference type="PANTHER" id="PTHR11961">
    <property type="entry name" value="CYTOCHROME C"/>
    <property type="match status" value="1"/>
</dbReference>
<gene>
    <name evidence="9" type="ORF">GIW81_17680</name>
</gene>
<dbReference type="EMBL" id="WMBQ01000002">
    <property type="protein sequence ID" value="MTD96174.1"/>
    <property type="molecule type" value="Genomic_DNA"/>
</dbReference>
<feature type="signal peptide" evidence="7">
    <location>
        <begin position="1"/>
        <end position="20"/>
    </location>
</feature>
<evidence type="ECO:0000259" key="8">
    <source>
        <dbReference type="PROSITE" id="PS51007"/>
    </source>
</evidence>
<feature type="domain" description="Cytochrome c" evidence="8">
    <location>
        <begin position="21"/>
        <end position="121"/>
    </location>
</feature>
<evidence type="ECO:0000256" key="7">
    <source>
        <dbReference type="SAM" id="SignalP"/>
    </source>
</evidence>
<reference evidence="9 10" key="1">
    <citation type="submission" date="2019-11" db="EMBL/GenBank/DDBJ databases">
        <title>Identification of a novel strain.</title>
        <authorList>
            <person name="Xu Q."/>
            <person name="Wang G."/>
        </authorList>
    </citation>
    <scope>NUCLEOTIDE SEQUENCE [LARGE SCALE GENOMIC DNA]</scope>
    <source>
        <strain evidence="10">xq</strain>
    </source>
</reference>
<evidence type="ECO:0000313" key="9">
    <source>
        <dbReference type="EMBL" id="MTD96174.1"/>
    </source>
</evidence>
<keyword evidence="10" id="KW-1185">Reference proteome</keyword>
<organism evidence="9 10">
    <name type="scientific">Hyphomicrobium album</name>
    <dbReference type="NCBI Taxonomy" id="2665159"/>
    <lineage>
        <taxon>Bacteria</taxon>
        <taxon>Pseudomonadati</taxon>
        <taxon>Pseudomonadota</taxon>
        <taxon>Alphaproteobacteria</taxon>
        <taxon>Hyphomicrobiales</taxon>
        <taxon>Hyphomicrobiaceae</taxon>
        <taxon>Hyphomicrobium</taxon>
    </lineage>
</organism>
<proteinExistence type="predicted"/>
<dbReference type="PRINTS" id="PR00604">
    <property type="entry name" value="CYTCHRMECIAB"/>
</dbReference>
<keyword evidence="3 6" id="KW-0479">Metal-binding</keyword>
<dbReference type="PROSITE" id="PS51007">
    <property type="entry name" value="CYTC"/>
    <property type="match status" value="1"/>
</dbReference>
<dbReference type="Pfam" id="PF00034">
    <property type="entry name" value="Cytochrom_C"/>
    <property type="match status" value="1"/>
</dbReference>
<dbReference type="Proteomes" id="UP000440694">
    <property type="component" value="Unassembled WGS sequence"/>
</dbReference>
<dbReference type="GO" id="GO:0020037">
    <property type="term" value="F:heme binding"/>
    <property type="evidence" value="ECO:0007669"/>
    <property type="project" value="InterPro"/>
</dbReference>
<dbReference type="GO" id="GO:0009055">
    <property type="term" value="F:electron transfer activity"/>
    <property type="evidence" value="ECO:0007669"/>
    <property type="project" value="InterPro"/>
</dbReference>
<keyword evidence="7" id="KW-0732">Signal</keyword>
<feature type="chain" id="PRO_5026129755" evidence="7">
    <location>
        <begin position="21"/>
        <end position="127"/>
    </location>
</feature>
<evidence type="ECO:0000256" key="3">
    <source>
        <dbReference type="ARBA" id="ARBA00022723"/>
    </source>
</evidence>
<keyword evidence="2 6" id="KW-0349">Heme</keyword>